<dbReference type="PROSITE" id="PS51186">
    <property type="entry name" value="GNAT"/>
    <property type="match status" value="1"/>
</dbReference>
<dbReference type="InterPro" id="IPR000182">
    <property type="entry name" value="GNAT_dom"/>
</dbReference>
<dbReference type="InterPro" id="IPR016181">
    <property type="entry name" value="Acyl_CoA_acyltransferase"/>
</dbReference>
<keyword evidence="1 4" id="KW-0808">Transferase</keyword>
<organism evidence="4 5">
    <name type="scientific">Cohnella terricola</name>
    <dbReference type="NCBI Taxonomy" id="1289167"/>
    <lineage>
        <taxon>Bacteria</taxon>
        <taxon>Bacillati</taxon>
        <taxon>Bacillota</taxon>
        <taxon>Bacilli</taxon>
        <taxon>Bacillales</taxon>
        <taxon>Paenibacillaceae</taxon>
        <taxon>Cohnella</taxon>
    </lineage>
</organism>
<feature type="domain" description="N-acetyltransferase" evidence="3">
    <location>
        <begin position="6"/>
        <end position="170"/>
    </location>
</feature>
<comment type="caution">
    <text evidence="4">The sequence shown here is derived from an EMBL/GenBank/DDBJ whole genome shotgun (WGS) entry which is preliminary data.</text>
</comment>
<dbReference type="RefSeq" id="WP_144697587.1">
    <property type="nucleotide sequence ID" value="NZ_VNJJ01000001.1"/>
</dbReference>
<reference evidence="4 5" key="1">
    <citation type="submission" date="2019-07" db="EMBL/GenBank/DDBJ databases">
        <authorList>
            <person name="Kim J."/>
        </authorList>
    </citation>
    <scope>NUCLEOTIDE SEQUENCE [LARGE SCALE GENOMIC DNA]</scope>
    <source>
        <strain evidence="4 5">G13</strain>
    </source>
</reference>
<evidence type="ECO:0000313" key="4">
    <source>
        <dbReference type="EMBL" id="TVY04256.1"/>
    </source>
</evidence>
<dbReference type="InterPro" id="IPR050832">
    <property type="entry name" value="Bact_Acetyltransf"/>
</dbReference>
<evidence type="ECO:0000313" key="5">
    <source>
        <dbReference type="Proteomes" id="UP000316330"/>
    </source>
</evidence>
<evidence type="ECO:0000259" key="3">
    <source>
        <dbReference type="PROSITE" id="PS51186"/>
    </source>
</evidence>
<protein>
    <submittedName>
        <fullName evidence="4">GNAT family N-acetyltransferase</fullName>
    </submittedName>
</protein>
<dbReference type="OrthoDB" id="9803233at2"/>
<dbReference type="Gene3D" id="3.40.630.30">
    <property type="match status" value="1"/>
</dbReference>
<keyword evidence="5" id="KW-1185">Reference proteome</keyword>
<gene>
    <name evidence="4" type="ORF">FPZ45_01265</name>
</gene>
<evidence type="ECO:0000256" key="1">
    <source>
        <dbReference type="ARBA" id="ARBA00022679"/>
    </source>
</evidence>
<dbReference type="CDD" id="cd04301">
    <property type="entry name" value="NAT_SF"/>
    <property type="match status" value="1"/>
</dbReference>
<dbReference type="PANTHER" id="PTHR43877">
    <property type="entry name" value="AMINOALKYLPHOSPHONATE N-ACETYLTRANSFERASE-RELATED-RELATED"/>
    <property type="match status" value="1"/>
</dbReference>
<sequence length="177" mass="19527">MPESRIVVRLETPSDRESVRRVLLGAYGQYENTLSRELWENYIEEIEAAAAGKGAATKARFVAELDGAIVGSVFLFESSETAYGYAGISTPIIRLLAVVKAARGQGVATELIRACAELAHAGGAESLHLHTSDRNESAVRLYERLGFERAFECDRQYGDILAKSYRLQLNETELLRS</sequence>
<accession>A0A559JWK4</accession>
<name>A0A559JWK4_9BACL</name>
<proteinExistence type="predicted"/>
<dbReference type="AlphaFoldDB" id="A0A559JWK4"/>
<dbReference type="EMBL" id="VNJJ01000001">
    <property type="protein sequence ID" value="TVY04256.1"/>
    <property type="molecule type" value="Genomic_DNA"/>
</dbReference>
<dbReference type="SUPFAM" id="SSF55729">
    <property type="entry name" value="Acyl-CoA N-acyltransferases (Nat)"/>
    <property type="match status" value="1"/>
</dbReference>
<dbReference type="Pfam" id="PF00583">
    <property type="entry name" value="Acetyltransf_1"/>
    <property type="match status" value="1"/>
</dbReference>
<keyword evidence="2" id="KW-0012">Acyltransferase</keyword>
<dbReference type="GO" id="GO:0016747">
    <property type="term" value="F:acyltransferase activity, transferring groups other than amino-acyl groups"/>
    <property type="evidence" value="ECO:0007669"/>
    <property type="project" value="InterPro"/>
</dbReference>
<dbReference type="Proteomes" id="UP000316330">
    <property type="component" value="Unassembled WGS sequence"/>
</dbReference>
<dbReference type="PANTHER" id="PTHR43877:SF2">
    <property type="entry name" value="AMINOALKYLPHOSPHONATE N-ACETYLTRANSFERASE-RELATED"/>
    <property type="match status" value="1"/>
</dbReference>
<evidence type="ECO:0000256" key="2">
    <source>
        <dbReference type="ARBA" id="ARBA00023315"/>
    </source>
</evidence>